<feature type="transmembrane region" description="Helical" evidence="2">
    <location>
        <begin position="238"/>
        <end position="258"/>
    </location>
</feature>
<feature type="transmembrane region" description="Helical" evidence="2">
    <location>
        <begin position="87"/>
        <end position="108"/>
    </location>
</feature>
<keyword evidence="2" id="KW-0812">Transmembrane</keyword>
<keyword evidence="2" id="KW-0472">Membrane</keyword>
<name>A0ABQ9XC12_9EUKA</name>
<evidence type="ECO:0008006" key="5">
    <source>
        <dbReference type="Google" id="ProtNLM"/>
    </source>
</evidence>
<feature type="compositionally biased region" description="Polar residues" evidence="1">
    <location>
        <begin position="284"/>
        <end position="305"/>
    </location>
</feature>
<feature type="transmembrane region" description="Helical" evidence="2">
    <location>
        <begin position="120"/>
        <end position="147"/>
    </location>
</feature>
<dbReference type="EMBL" id="JARBJD010000192">
    <property type="protein sequence ID" value="KAK2947740.1"/>
    <property type="molecule type" value="Genomic_DNA"/>
</dbReference>
<organism evidence="3 4">
    <name type="scientific">Blattamonas nauphoetae</name>
    <dbReference type="NCBI Taxonomy" id="2049346"/>
    <lineage>
        <taxon>Eukaryota</taxon>
        <taxon>Metamonada</taxon>
        <taxon>Preaxostyla</taxon>
        <taxon>Oxymonadida</taxon>
        <taxon>Blattamonas</taxon>
    </lineage>
</organism>
<evidence type="ECO:0000313" key="3">
    <source>
        <dbReference type="EMBL" id="KAK2947740.1"/>
    </source>
</evidence>
<keyword evidence="4" id="KW-1185">Reference proteome</keyword>
<feature type="transmembrane region" description="Helical" evidence="2">
    <location>
        <begin position="208"/>
        <end position="232"/>
    </location>
</feature>
<gene>
    <name evidence="3" type="ORF">BLNAU_17340</name>
</gene>
<feature type="transmembrane region" description="Helical" evidence="2">
    <location>
        <begin position="14"/>
        <end position="33"/>
    </location>
</feature>
<sequence>MTCAPGSPEYTMNLIQIVFFAIFFVFCTSSLIYNECTTIIKRKKFTVSFRLLFRILMPICYLCRTIALSAFKTTCTDLLSQIPADFLLSSMADNMFAGAFIACIVSWGTSALGREAPENIAILLLGVISFTVGVVPFFIILLVFVEFDYHHNVCEGFCQRAHQVEVIYKMILNSIVAIAIIIFGFIILYKTRLFSGIKKVGSVRRSLLLQMITISIASIARSAFLFIMSFLSKRGRPVFGMIQTVIELVITIMMEFFVTPNMCTTKQKTITPSETTRHEYDGYQSGNSINSSGETLTQSMEPESTVESKNDPAEFTGFTEAYFD</sequence>
<dbReference type="Proteomes" id="UP001281761">
    <property type="component" value="Unassembled WGS sequence"/>
</dbReference>
<feature type="region of interest" description="Disordered" evidence="1">
    <location>
        <begin position="273"/>
        <end position="324"/>
    </location>
</feature>
<feature type="transmembrane region" description="Helical" evidence="2">
    <location>
        <begin position="167"/>
        <end position="188"/>
    </location>
</feature>
<keyword evidence="2" id="KW-1133">Transmembrane helix</keyword>
<accession>A0ABQ9XC12</accession>
<reference evidence="3 4" key="1">
    <citation type="journal article" date="2022" name="bioRxiv">
        <title>Genomics of Preaxostyla Flagellates Illuminates Evolutionary Transitions and the Path Towards Mitochondrial Loss.</title>
        <authorList>
            <person name="Novak L.V.F."/>
            <person name="Treitli S.C."/>
            <person name="Pyrih J."/>
            <person name="Halakuc P."/>
            <person name="Pipaliya S.V."/>
            <person name="Vacek V."/>
            <person name="Brzon O."/>
            <person name="Soukal P."/>
            <person name="Eme L."/>
            <person name="Dacks J.B."/>
            <person name="Karnkowska A."/>
            <person name="Elias M."/>
            <person name="Hampl V."/>
        </authorList>
    </citation>
    <scope>NUCLEOTIDE SEQUENCE [LARGE SCALE GENOMIC DNA]</scope>
    <source>
        <strain evidence="3">NAU3</strain>
        <tissue evidence="3">Gut</tissue>
    </source>
</reference>
<evidence type="ECO:0000313" key="4">
    <source>
        <dbReference type="Proteomes" id="UP001281761"/>
    </source>
</evidence>
<proteinExistence type="predicted"/>
<feature type="transmembrane region" description="Helical" evidence="2">
    <location>
        <begin position="45"/>
        <end position="67"/>
    </location>
</feature>
<comment type="caution">
    <text evidence="3">The sequence shown here is derived from an EMBL/GenBank/DDBJ whole genome shotgun (WGS) entry which is preliminary data.</text>
</comment>
<protein>
    <recommendedName>
        <fullName evidence="5">Transmembrane protein</fullName>
    </recommendedName>
</protein>
<evidence type="ECO:0000256" key="1">
    <source>
        <dbReference type="SAM" id="MobiDB-lite"/>
    </source>
</evidence>
<evidence type="ECO:0000256" key="2">
    <source>
        <dbReference type="SAM" id="Phobius"/>
    </source>
</evidence>